<proteinExistence type="predicted"/>
<protein>
    <submittedName>
        <fullName evidence="2">Uncharacterized protein</fullName>
    </submittedName>
</protein>
<dbReference type="EMBL" id="PHWZ01000113">
    <property type="protein sequence ID" value="TEY69555.1"/>
    <property type="molecule type" value="Genomic_DNA"/>
</dbReference>
<evidence type="ECO:0000256" key="1">
    <source>
        <dbReference type="SAM" id="MobiDB-lite"/>
    </source>
</evidence>
<feature type="compositionally biased region" description="Low complexity" evidence="1">
    <location>
        <begin position="114"/>
        <end position="129"/>
    </location>
</feature>
<dbReference type="Proteomes" id="UP000297299">
    <property type="component" value="Unassembled WGS sequence"/>
</dbReference>
<evidence type="ECO:0000313" key="2">
    <source>
        <dbReference type="EMBL" id="TEY69555.1"/>
    </source>
</evidence>
<feature type="compositionally biased region" description="Polar residues" evidence="1">
    <location>
        <begin position="145"/>
        <end position="170"/>
    </location>
</feature>
<dbReference type="OrthoDB" id="3532647at2759"/>
<evidence type="ECO:0000313" key="3">
    <source>
        <dbReference type="Proteomes" id="UP000297299"/>
    </source>
</evidence>
<reference evidence="2 3" key="1">
    <citation type="submission" date="2017-11" db="EMBL/GenBank/DDBJ databases">
        <title>Comparative genomics of Botrytis spp.</title>
        <authorList>
            <person name="Valero-Jimenez C.A."/>
            <person name="Tapia P."/>
            <person name="Veloso J."/>
            <person name="Silva-Moreno E."/>
            <person name="Staats M."/>
            <person name="Valdes J.H."/>
            <person name="Van Kan J.A.L."/>
        </authorList>
    </citation>
    <scope>NUCLEOTIDE SEQUENCE [LARGE SCALE GENOMIC DNA]</scope>
    <source>
        <strain evidence="2 3">MUCL2830</strain>
    </source>
</reference>
<feature type="region of interest" description="Disordered" evidence="1">
    <location>
        <begin position="96"/>
        <end position="170"/>
    </location>
</feature>
<feature type="region of interest" description="Disordered" evidence="1">
    <location>
        <begin position="431"/>
        <end position="451"/>
    </location>
</feature>
<accession>A0A4Y8D5K2</accession>
<feature type="compositionally biased region" description="Low complexity" evidence="1">
    <location>
        <begin position="431"/>
        <end position="441"/>
    </location>
</feature>
<name>A0A4Y8D5K2_9HELO</name>
<dbReference type="AlphaFoldDB" id="A0A4Y8D5K2"/>
<feature type="region of interest" description="Disordered" evidence="1">
    <location>
        <begin position="464"/>
        <end position="525"/>
    </location>
</feature>
<gene>
    <name evidence="2" type="ORF">BOTCAL_0113g00170</name>
</gene>
<sequence>MVGVKTWTEDGIWFVLLASKILSPSSNQKSKPGRFFTDEAIGLLCKKNIKDLRHTPNAASVRYARTQKPEAQPSPAVLEIIERLCSSIPQAQDSISGNILENPQHGAMATQRRSSPGGSSNTSSNTMSPIPMGPRTPSQPRRIGNWNSSEAGQFTPNRFHTMSMSANGPLSSAQLEAPQEIYPYGRGHENGVLPANTYQQQHGSGSLGNGSRRQQTRQVHSATTRLTPLWYPGVEVSSLMRQAKGNDQGMNTYMQNGGGALEYSQHTSPGTMYQFYGNQMGPATPPIQSYGHAIPMDSPYATNYGNCTQGLSGLGINGIPMPTGPIDVGTSSYPYESDTPSYGQFNACMMPQNRRFDGGTVSNNGLPSLNQYSPQQQYSTEYPFPPSNIDLDGMEVMPQRFHGFSQVTMNDSNFANLSPLGLAQSIFTSPSDISSSSNDFIEPLDNQSKSNGLEEQGVFTHQVEIISQEPQPSASTEKGKKRSIDEAEISDVNSDGNCERRKKKHNSQDKDYSEQLKSNDQSARFERELSEKLPDNTQELYVAPSSGSPIDSSVIALDVTSVAVVVSGVDSATHSLDEAGLSPISTNLTIDSGDPTNTKVNDSPHEMSSLKSQEIFHESVEMFTHQEDATATRNSNGIEDDSRSVEHFLGHSDYFDDIYYNLTTSFHEMSDEVIQANYAYLLDQI</sequence>
<keyword evidence="3" id="KW-1185">Reference proteome</keyword>
<organism evidence="2 3">
    <name type="scientific">Botryotinia calthae</name>
    <dbReference type="NCBI Taxonomy" id="38488"/>
    <lineage>
        <taxon>Eukaryota</taxon>
        <taxon>Fungi</taxon>
        <taxon>Dikarya</taxon>
        <taxon>Ascomycota</taxon>
        <taxon>Pezizomycotina</taxon>
        <taxon>Leotiomycetes</taxon>
        <taxon>Helotiales</taxon>
        <taxon>Sclerotiniaceae</taxon>
        <taxon>Botryotinia</taxon>
    </lineage>
</organism>
<feature type="region of interest" description="Disordered" evidence="1">
    <location>
        <begin position="199"/>
        <end position="222"/>
    </location>
</feature>
<comment type="caution">
    <text evidence="2">The sequence shown here is derived from an EMBL/GenBank/DDBJ whole genome shotgun (WGS) entry which is preliminary data.</text>
</comment>